<keyword evidence="4" id="KW-1185">Reference proteome</keyword>
<dbReference type="CDD" id="cd05379">
    <property type="entry name" value="CAP_bacterial"/>
    <property type="match status" value="1"/>
</dbReference>
<organism evidence="3 4">
    <name type="scientific">Streptomyces goshikiensis</name>
    <dbReference type="NCBI Taxonomy" id="1942"/>
    <lineage>
        <taxon>Bacteria</taxon>
        <taxon>Bacillati</taxon>
        <taxon>Actinomycetota</taxon>
        <taxon>Actinomycetes</taxon>
        <taxon>Kitasatosporales</taxon>
        <taxon>Streptomycetaceae</taxon>
        <taxon>Streptomyces</taxon>
    </lineage>
</organism>
<gene>
    <name evidence="3" type="ORF">OHU17_05220</name>
</gene>
<dbReference type="PANTHER" id="PTHR31157">
    <property type="entry name" value="SCP DOMAIN-CONTAINING PROTEIN"/>
    <property type="match status" value="1"/>
</dbReference>
<evidence type="ECO:0000313" key="3">
    <source>
        <dbReference type="EMBL" id="WUO45271.1"/>
    </source>
</evidence>
<protein>
    <submittedName>
        <fullName evidence="3">CAP domain-containing protein</fullName>
    </submittedName>
</protein>
<feature type="domain" description="SCP" evidence="2">
    <location>
        <begin position="160"/>
        <end position="273"/>
    </location>
</feature>
<evidence type="ECO:0000313" key="4">
    <source>
        <dbReference type="Proteomes" id="UP001432075"/>
    </source>
</evidence>
<feature type="compositionally biased region" description="Low complexity" evidence="1">
    <location>
        <begin position="60"/>
        <end position="127"/>
    </location>
</feature>
<dbReference type="EMBL" id="CP108057">
    <property type="protein sequence ID" value="WUO45271.1"/>
    <property type="molecule type" value="Genomic_DNA"/>
</dbReference>
<dbReference type="RefSeq" id="WP_008743767.1">
    <property type="nucleotide sequence ID" value="NZ_BMVE01000003.1"/>
</dbReference>
<dbReference type="PANTHER" id="PTHR31157:SF1">
    <property type="entry name" value="SCP DOMAIN-CONTAINING PROTEIN"/>
    <property type="match status" value="1"/>
</dbReference>
<feature type="region of interest" description="Disordered" evidence="1">
    <location>
        <begin position="47"/>
        <end position="151"/>
    </location>
</feature>
<proteinExistence type="predicted"/>
<dbReference type="Proteomes" id="UP001432075">
    <property type="component" value="Chromosome"/>
</dbReference>
<dbReference type="InterPro" id="IPR035940">
    <property type="entry name" value="CAP_sf"/>
</dbReference>
<dbReference type="Gene3D" id="3.40.33.10">
    <property type="entry name" value="CAP"/>
    <property type="match status" value="1"/>
</dbReference>
<dbReference type="GeneID" id="91412969"/>
<dbReference type="SUPFAM" id="SSF55797">
    <property type="entry name" value="PR-1-like"/>
    <property type="match status" value="1"/>
</dbReference>
<evidence type="ECO:0000259" key="2">
    <source>
        <dbReference type="Pfam" id="PF00188"/>
    </source>
</evidence>
<accession>A0ABZ1RG26</accession>
<name>A0ABZ1RG26_9ACTN</name>
<sequence>MQTPHPRIPAGHRAARHPRTRRVVLTALGTLAAGAVGVLAVNVAAAPSGKSRAADFVSPATDGRANGAATGTATPSEQPSESASPSASGEPSPGTSSASASASAPAPASASATASAPGDPVAKAAAPAAPPKPKPAATTKKPAPPAPVGAPAGEAAEVIRLVNIERGQAGCGALTANARLTQAAQSYTEVMARSGELSHTGPDGSTMSGRISATGYKWSATGENIAKGQADAAAVVDAWMKSPGHRANILNCNFTEIGVGVQKAGGPWWTQDFARPQ</sequence>
<evidence type="ECO:0000256" key="1">
    <source>
        <dbReference type="SAM" id="MobiDB-lite"/>
    </source>
</evidence>
<dbReference type="Pfam" id="PF00188">
    <property type="entry name" value="CAP"/>
    <property type="match status" value="1"/>
</dbReference>
<dbReference type="InterPro" id="IPR014044">
    <property type="entry name" value="CAP_dom"/>
</dbReference>
<reference evidence="3" key="1">
    <citation type="submission" date="2022-10" db="EMBL/GenBank/DDBJ databases">
        <title>The complete genomes of actinobacterial strains from the NBC collection.</title>
        <authorList>
            <person name="Joergensen T.S."/>
            <person name="Alvarez Arevalo M."/>
            <person name="Sterndorff E.B."/>
            <person name="Faurdal D."/>
            <person name="Vuksanovic O."/>
            <person name="Mourched A.-S."/>
            <person name="Charusanti P."/>
            <person name="Shaw S."/>
            <person name="Blin K."/>
            <person name="Weber T."/>
        </authorList>
    </citation>
    <scope>NUCLEOTIDE SEQUENCE</scope>
    <source>
        <strain evidence="3">NBC_00283</strain>
    </source>
</reference>